<evidence type="ECO:0000313" key="2">
    <source>
        <dbReference type="Proteomes" id="UP000095283"/>
    </source>
</evidence>
<protein>
    <submittedName>
        <fullName evidence="3">Uncharacterized protein</fullName>
    </submittedName>
</protein>
<accession>A0A1I7WN84</accession>
<proteinExistence type="predicted"/>
<keyword evidence="2" id="KW-1185">Reference proteome</keyword>
<dbReference type="WBParaSite" id="Hba_06615">
    <property type="protein sequence ID" value="Hba_06615"/>
    <property type="gene ID" value="Hba_06615"/>
</dbReference>
<organism evidence="2 3">
    <name type="scientific">Heterorhabditis bacteriophora</name>
    <name type="common">Entomopathogenic nematode worm</name>
    <dbReference type="NCBI Taxonomy" id="37862"/>
    <lineage>
        <taxon>Eukaryota</taxon>
        <taxon>Metazoa</taxon>
        <taxon>Ecdysozoa</taxon>
        <taxon>Nematoda</taxon>
        <taxon>Chromadorea</taxon>
        <taxon>Rhabditida</taxon>
        <taxon>Rhabditina</taxon>
        <taxon>Rhabditomorpha</taxon>
        <taxon>Strongyloidea</taxon>
        <taxon>Heterorhabditidae</taxon>
        <taxon>Heterorhabditis</taxon>
    </lineage>
</organism>
<dbReference type="AlphaFoldDB" id="A0A1I7WN84"/>
<feature type="compositionally biased region" description="Basic and acidic residues" evidence="1">
    <location>
        <begin position="38"/>
        <end position="48"/>
    </location>
</feature>
<feature type="region of interest" description="Disordered" evidence="1">
    <location>
        <begin position="22"/>
        <end position="48"/>
    </location>
</feature>
<evidence type="ECO:0000313" key="3">
    <source>
        <dbReference type="WBParaSite" id="Hba_06615"/>
    </source>
</evidence>
<name>A0A1I7WN84_HETBA</name>
<evidence type="ECO:0000256" key="1">
    <source>
        <dbReference type="SAM" id="MobiDB-lite"/>
    </source>
</evidence>
<reference evidence="3" key="1">
    <citation type="submission" date="2016-11" db="UniProtKB">
        <authorList>
            <consortium name="WormBaseParasite"/>
        </authorList>
    </citation>
    <scope>IDENTIFICATION</scope>
</reference>
<dbReference type="Proteomes" id="UP000095283">
    <property type="component" value="Unplaced"/>
</dbReference>
<sequence length="75" mass="8845">MPRIPTDFRAVLNYIIRSRRASSIDTYPSPQHSSTQKEYPEREHGHNFLPKQDKINKIKRSGVTEGNIELRLRRI</sequence>
<feature type="compositionally biased region" description="Polar residues" evidence="1">
    <location>
        <begin position="22"/>
        <end position="37"/>
    </location>
</feature>